<dbReference type="InterPro" id="IPR023772">
    <property type="entry name" value="DNA-bd_HTH_TetR-type_CS"/>
</dbReference>
<evidence type="ECO:0000256" key="5">
    <source>
        <dbReference type="PROSITE-ProRule" id="PRU00335"/>
    </source>
</evidence>
<sequence length="208" mass="23192">MGRPREFDEAQVLDAAVQCFWKHGYEATSMHDLVARTGLTKASLYNAFDDKRGLYGRALEHYIAASFADRVQRFEGQLPPLEAIRAFFAEIIQHSVNDRQRRGCMLINSALETAPHDPEFRDIVNDVLSQIEGFFFRNVQAGQRDGSIQSAIPAADLGRMLLGLHIGVRVLARTKPEKALLEGMIRPALTLLEPPAAAPARRKSVPLK</sequence>
<dbReference type="PANTHER" id="PTHR47506">
    <property type="entry name" value="TRANSCRIPTIONAL REGULATORY PROTEIN"/>
    <property type="match status" value="1"/>
</dbReference>
<evidence type="ECO:0000313" key="7">
    <source>
        <dbReference type="EMBL" id="AKZ63969.1"/>
    </source>
</evidence>
<evidence type="ECO:0000256" key="3">
    <source>
        <dbReference type="ARBA" id="ARBA00023125"/>
    </source>
</evidence>
<accession>A0ABN4HZ49</accession>
<reference evidence="8" key="1">
    <citation type="journal article" date="2015" name="Genome Announc.">
        <title>Complete Genome Sequence of Herbaspirillum hiltneri N3 (DSM 17495), Isolated from Surface-Sterilized Wheat Roots.</title>
        <authorList>
            <person name="Guizelini D."/>
            <person name="Saizaki P.M."/>
            <person name="Coimbra N.A."/>
            <person name="Weiss V.A."/>
            <person name="Faoro H."/>
            <person name="Sfeir M.Z."/>
            <person name="Baura V.A."/>
            <person name="Monteiro R.A."/>
            <person name="Chubatsu L.S."/>
            <person name="Souza E.M."/>
            <person name="Cruz L.M."/>
            <person name="Pedrosa F.O."/>
            <person name="Raittz R.T."/>
            <person name="Marchaukoski J.N."/>
            <person name="Steffens M.B."/>
        </authorList>
    </citation>
    <scope>NUCLEOTIDE SEQUENCE [LARGE SCALE GENOMIC DNA]</scope>
    <source>
        <strain evidence="8">N3</strain>
    </source>
</reference>
<dbReference type="PANTHER" id="PTHR47506:SF1">
    <property type="entry name" value="HTH-TYPE TRANSCRIPTIONAL REGULATOR YJDC"/>
    <property type="match status" value="1"/>
</dbReference>
<evidence type="ECO:0000259" key="6">
    <source>
        <dbReference type="PROSITE" id="PS50977"/>
    </source>
</evidence>
<dbReference type="InterPro" id="IPR036271">
    <property type="entry name" value="Tet_transcr_reg_TetR-rel_C_sf"/>
</dbReference>
<dbReference type="InterPro" id="IPR009057">
    <property type="entry name" value="Homeodomain-like_sf"/>
</dbReference>
<dbReference type="InterPro" id="IPR001647">
    <property type="entry name" value="HTH_TetR"/>
</dbReference>
<proteinExistence type="predicted"/>
<gene>
    <name evidence="7" type="ORF">F506_16045</name>
</gene>
<feature type="domain" description="HTH tetR-type" evidence="6">
    <location>
        <begin position="6"/>
        <end position="66"/>
    </location>
</feature>
<evidence type="ECO:0000256" key="4">
    <source>
        <dbReference type="ARBA" id="ARBA00023163"/>
    </source>
</evidence>
<dbReference type="RefSeq" id="WP_053199041.1">
    <property type="nucleotide sequence ID" value="NZ_CP011409.1"/>
</dbReference>
<name>A0ABN4HZ49_9BURK</name>
<dbReference type="Gene3D" id="1.10.357.10">
    <property type="entry name" value="Tetracycline Repressor, domain 2"/>
    <property type="match status" value="1"/>
</dbReference>
<keyword evidence="8" id="KW-1185">Reference proteome</keyword>
<evidence type="ECO:0000313" key="8">
    <source>
        <dbReference type="Proteomes" id="UP000063429"/>
    </source>
</evidence>
<organism evidence="7 8">
    <name type="scientific">Herbaspirillum hiltneri N3</name>
    <dbReference type="NCBI Taxonomy" id="1262470"/>
    <lineage>
        <taxon>Bacteria</taxon>
        <taxon>Pseudomonadati</taxon>
        <taxon>Pseudomonadota</taxon>
        <taxon>Betaproteobacteria</taxon>
        <taxon>Burkholderiales</taxon>
        <taxon>Oxalobacteraceae</taxon>
        <taxon>Herbaspirillum</taxon>
    </lineage>
</organism>
<dbReference type="SUPFAM" id="SSF48498">
    <property type="entry name" value="Tetracyclin repressor-like, C-terminal domain"/>
    <property type="match status" value="1"/>
</dbReference>
<dbReference type="PROSITE" id="PS50977">
    <property type="entry name" value="HTH_TETR_2"/>
    <property type="match status" value="1"/>
</dbReference>
<evidence type="ECO:0000256" key="1">
    <source>
        <dbReference type="ARBA" id="ARBA00022491"/>
    </source>
</evidence>
<protein>
    <submittedName>
        <fullName evidence="7">TetR family transcriptional regulator</fullName>
    </submittedName>
</protein>
<keyword evidence="2" id="KW-0805">Transcription regulation</keyword>
<dbReference type="Pfam" id="PF16925">
    <property type="entry name" value="TetR_C_13"/>
    <property type="match status" value="1"/>
</dbReference>
<dbReference type="SUPFAM" id="SSF46689">
    <property type="entry name" value="Homeodomain-like"/>
    <property type="match status" value="1"/>
</dbReference>
<keyword evidence="4" id="KW-0804">Transcription</keyword>
<evidence type="ECO:0000256" key="2">
    <source>
        <dbReference type="ARBA" id="ARBA00023015"/>
    </source>
</evidence>
<dbReference type="Pfam" id="PF00440">
    <property type="entry name" value="TetR_N"/>
    <property type="match status" value="1"/>
</dbReference>
<dbReference type="Proteomes" id="UP000063429">
    <property type="component" value="Chromosome"/>
</dbReference>
<feature type="DNA-binding region" description="H-T-H motif" evidence="5">
    <location>
        <begin position="29"/>
        <end position="48"/>
    </location>
</feature>
<keyword evidence="3 5" id="KW-0238">DNA-binding</keyword>
<keyword evidence="1" id="KW-0678">Repressor</keyword>
<dbReference type="EMBL" id="CP011409">
    <property type="protein sequence ID" value="AKZ63969.1"/>
    <property type="molecule type" value="Genomic_DNA"/>
</dbReference>
<dbReference type="Gene3D" id="1.10.10.60">
    <property type="entry name" value="Homeodomain-like"/>
    <property type="match status" value="1"/>
</dbReference>
<dbReference type="InterPro" id="IPR011075">
    <property type="entry name" value="TetR_C"/>
</dbReference>
<dbReference type="PRINTS" id="PR00455">
    <property type="entry name" value="HTHTETR"/>
</dbReference>
<dbReference type="PROSITE" id="PS01081">
    <property type="entry name" value="HTH_TETR_1"/>
    <property type="match status" value="1"/>
</dbReference>